<dbReference type="Gene3D" id="1.10.1760.20">
    <property type="match status" value="1"/>
</dbReference>
<accession>A0A0A6VB86</accession>
<keyword evidence="5" id="KW-1185">Reference proteome</keyword>
<dbReference type="OrthoDB" id="9795813at2"/>
<proteinExistence type="predicted"/>
<evidence type="ECO:0000313" key="3">
    <source>
        <dbReference type="EMBL" id="NEY19816.1"/>
    </source>
</evidence>
<dbReference type="GO" id="GO:0005886">
    <property type="term" value="C:plasma membrane"/>
    <property type="evidence" value="ECO:0007669"/>
    <property type="project" value="InterPro"/>
</dbReference>
<keyword evidence="1" id="KW-0472">Membrane</keyword>
<dbReference type="STRING" id="363870.NG54_13460"/>
<dbReference type="RefSeq" id="WP_025729371.1">
    <property type="nucleotide sequence ID" value="NZ_JAAIWK010000009.1"/>
</dbReference>
<evidence type="ECO:0000313" key="2">
    <source>
        <dbReference type="EMBL" id="KHD84768.1"/>
    </source>
</evidence>
<evidence type="ECO:0000313" key="4">
    <source>
        <dbReference type="Proteomes" id="UP000030588"/>
    </source>
</evidence>
<dbReference type="NCBIfam" id="TIGR02357">
    <property type="entry name" value="ECF_ThiT_YuaJ"/>
    <property type="match status" value="1"/>
</dbReference>
<evidence type="ECO:0000256" key="1">
    <source>
        <dbReference type="SAM" id="Phobius"/>
    </source>
</evidence>
<feature type="transmembrane region" description="Helical" evidence="1">
    <location>
        <begin position="153"/>
        <end position="186"/>
    </location>
</feature>
<reference evidence="3 5" key="3">
    <citation type="submission" date="2020-03" db="EMBL/GenBank/DDBJ databases">
        <title>Bacillus aquiflavi sp. nov., isolated from yellow water of strong flavor Chinese baijiu in Yibin region of China.</title>
        <authorList>
            <person name="Xie J."/>
        </authorList>
    </citation>
    <scope>NUCLEOTIDE SEQUENCE [LARGE SCALE GENOMIC DNA]</scope>
    <source>
        <strain evidence="3 5">Gsoil 114</strain>
    </source>
</reference>
<protein>
    <submittedName>
        <fullName evidence="3">Energy-coupled thiamine transporter ThiT</fullName>
    </submittedName>
    <submittedName>
        <fullName evidence="2">Proton-coupled thiamine transporter YuaJ</fullName>
    </submittedName>
</protein>
<organism evidence="2 4">
    <name type="scientific">Heyndrickxia ginsengihumi</name>
    <dbReference type="NCBI Taxonomy" id="363870"/>
    <lineage>
        <taxon>Bacteria</taxon>
        <taxon>Bacillati</taxon>
        <taxon>Bacillota</taxon>
        <taxon>Bacilli</taxon>
        <taxon>Bacillales</taxon>
        <taxon>Bacillaceae</taxon>
        <taxon>Heyndrickxia</taxon>
    </lineage>
</organism>
<feature type="transmembrane region" description="Helical" evidence="1">
    <location>
        <begin position="83"/>
        <end position="103"/>
    </location>
</feature>
<feature type="transmembrane region" description="Helical" evidence="1">
    <location>
        <begin position="38"/>
        <end position="63"/>
    </location>
</feature>
<dbReference type="Proteomes" id="UP000030588">
    <property type="component" value="Unassembled WGS sequence"/>
</dbReference>
<reference evidence="3 5" key="2">
    <citation type="submission" date="2020-02" db="EMBL/GenBank/DDBJ databases">
        <authorList>
            <person name="Feng H."/>
        </authorList>
    </citation>
    <scope>NUCLEOTIDE SEQUENCE [LARGE SCALE GENOMIC DNA]</scope>
    <source>
        <strain evidence="3 5">Gsoil 114</strain>
    </source>
</reference>
<dbReference type="EMBL" id="JAAIWK010000009">
    <property type="protein sequence ID" value="NEY19816.1"/>
    <property type="molecule type" value="Genomic_DNA"/>
</dbReference>
<dbReference type="EMBL" id="JRUN01000043">
    <property type="protein sequence ID" value="KHD84768.1"/>
    <property type="molecule type" value="Genomic_DNA"/>
</dbReference>
<feature type="transmembrane region" description="Helical" evidence="1">
    <location>
        <begin position="115"/>
        <end position="133"/>
    </location>
</feature>
<keyword evidence="1" id="KW-0812">Transmembrane</keyword>
<dbReference type="GO" id="GO:0015234">
    <property type="term" value="F:thiamine transmembrane transporter activity"/>
    <property type="evidence" value="ECO:0007669"/>
    <property type="project" value="InterPro"/>
</dbReference>
<reference evidence="2 4" key="1">
    <citation type="submission" date="2014-10" db="EMBL/GenBank/DDBJ databases">
        <title>Draft genome of phytase producing Bacillus ginsengihumi strain M2.11.</title>
        <authorList>
            <person name="Toymentseva A."/>
            <person name="Boulygina E.A."/>
            <person name="Kazakov S.V."/>
            <person name="Kayumov I."/>
            <person name="Suleimanova A.D."/>
            <person name="Mardanova A.M."/>
            <person name="Maria S.N."/>
            <person name="Sergey M.Y."/>
            <person name="Sharipova M.R."/>
        </authorList>
    </citation>
    <scope>NUCLEOTIDE SEQUENCE [LARGE SCALE GENOMIC DNA]</scope>
    <source>
        <strain evidence="2 4">M2.11</strain>
    </source>
</reference>
<dbReference type="Pfam" id="PF09515">
    <property type="entry name" value="Thia_YuaJ"/>
    <property type="match status" value="1"/>
</dbReference>
<dbReference type="AlphaFoldDB" id="A0A0A6VB86"/>
<gene>
    <name evidence="3" type="primary">thiT</name>
    <name evidence="3" type="ORF">G4D61_07510</name>
    <name evidence="2" type="ORF">NG54_13460</name>
</gene>
<dbReference type="Proteomes" id="UP000476934">
    <property type="component" value="Unassembled WGS sequence"/>
</dbReference>
<dbReference type="InterPro" id="IPR012651">
    <property type="entry name" value="Thia_Transptr_ThiT"/>
</dbReference>
<evidence type="ECO:0000313" key="5">
    <source>
        <dbReference type="Proteomes" id="UP000476934"/>
    </source>
</evidence>
<name>A0A0A6VB86_9BACI</name>
<sequence length="197" mass="21615">MKKLSLQEMIESAIFAAFAMMLDLVPSLHLPGGIEVSFAMVPIFIVAFRWGFLASFASGLVWGLLQIVVGDAANDILNPIQGIIEYFIAFACIGFAGMFKTVIQKNVSNHHKVRANCWIVLAVLVGCISRYIWHFIAGVIYWGSYAPKGQSPVIYSLIVNGGTMIGNFIICSVISTILASIAPHLLKQHRHNHQKVA</sequence>
<comment type="caution">
    <text evidence="2">The sequence shown here is derived from an EMBL/GenBank/DDBJ whole genome shotgun (WGS) entry which is preliminary data.</text>
</comment>
<keyword evidence="1" id="KW-1133">Transmembrane helix</keyword>